<evidence type="ECO:0000256" key="1">
    <source>
        <dbReference type="ARBA" id="ARBA00004123"/>
    </source>
</evidence>
<dbReference type="PANTHER" id="PTHR31384">
    <property type="entry name" value="AUXIN RESPONSE FACTOR 4-RELATED"/>
    <property type="match status" value="1"/>
</dbReference>
<dbReference type="GO" id="GO:0003677">
    <property type="term" value="F:DNA binding"/>
    <property type="evidence" value="ECO:0007669"/>
    <property type="project" value="UniProtKB-KW"/>
</dbReference>
<accession>A0A835JPV3</accession>
<dbReference type="GO" id="GO:0006355">
    <property type="term" value="P:regulation of DNA-templated transcription"/>
    <property type="evidence" value="ECO:0007669"/>
    <property type="project" value="InterPro"/>
</dbReference>
<dbReference type="GO" id="GO:0005634">
    <property type="term" value="C:nucleus"/>
    <property type="evidence" value="ECO:0007669"/>
    <property type="project" value="UniProtKB-SubCell"/>
</dbReference>
<comment type="subcellular location">
    <subcellularLocation>
        <location evidence="1 9">Nucleus</location>
    </subcellularLocation>
</comment>
<evidence type="ECO:0000256" key="6">
    <source>
        <dbReference type="ARBA" id="ARBA00023163"/>
    </source>
</evidence>
<dbReference type="GO" id="GO:0009734">
    <property type="term" value="P:auxin-activated signaling pathway"/>
    <property type="evidence" value="ECO:0007669"/>
    <property type="project" value="UniProtKB-KW"/>
</dbReference>
<comment type="subunit">
    <text evidence="3 9">Homodimers and heterodimers.</text>
</comment>
<dbReference type="AlphaFoldDB" id="A0A835JPV3"/>
<dbReference type="InterPro" id="IPR053793">
    <property type="entry name" value="PB1-like"/>
</dbReference>
<dbReference type="InterPro" id="IPR044835">
    <property type="entry name" value="ARF_plant"/>
</dbReference>
<dbReference type="FunFam" id="2.40.330.10:FF:000001">
    <property type="entry name" value="Auxin response factor"/>
    <property type="match status" value="1"/>
</dbReference>
<evidence type="ECO:0000256" key="4">
    <source>
        <dbReference type="ARBA" id="ARBA00023015"/>
    </source>
</evidence>
<dbReference type="Gene3D" id="2.30.30.1040">
    <property type="match status" value="1"/>
</dbReference>
<dbReference type="Pfam" id="PF06507">
    <property type="entry name" value="ARF_AD"/>
    <property type="match status" value="1"/>
</dbReference>
<dbReference type="SMART" id="SM01019">
    <property type="entry name" value="B3"/>
    <property type="match status" value="1"/>
</dbReference>
<evidence type="ECO:0000256" key="8">
    <source>
        <dbReference type="ARBA" id="ARBA00023294"/>
    </source>
</evidence>
<sequence length="831" mass="92315">MEIDLNHPVTEVEKNAFCTNGDSSSSSNSSSSPVSSSIYLELWHACAGPLTSLPKKGNVVVYFPQGHLEQLASSTPFPYRNMPNFDLHPQIFCKVVNVQLLANRENDEVYTRLTLLPRPEVVGQDLEGKEFQELGVDGEGDDASPTKSTPHMFCKTLTASDTSTHGGFSVPRRAAEDCFPSLDYKQQRPSQELVAKDLHGVEWKFRHIYRGQPRRHLLTTGWSIFASQKNLVSGDAVLFLRGEDGELRLGIRRADRPRNGLPDSVTGKQNSLPSVLSLVSNAISTKSVFTVSYSPRATHAVFVVPYQKYIKSISNAVCTGTRFKMSFEMDDSPERRRSGVVSGTADLDPYKWPNSKWRCLMVRWDEDVISDHQERVSPWEIDTSVSLPPLIIQSSPRLKKLRTGLQVAPPDKPIAGGGGFLDFVESVRSSKVLQGQENAGLLSPVYRHDSVNHPLDFEVQNKAQQNLILTGIEKAKITELTRAHPATHTGFTESDRFLKVLQGQEICSLSSVGALGKPNIGCSSFEMYPGPRPTFYTVAAESLRSMYFPYGDVFKYEKDPRIQPYAIFSRENAHFNTSSIQTCVVREEVRKPNQSSECKTPESISAAPALSANLRNKKDDFFNGNATGCKLFGFSLNAETSRNTQNTGKRSCTKVHKQGSLVGRAIDLSRLNGYSDLLNELERLFSMEGLLQNPEEGWRILYTDSENDVMVVGDDPWLAKLASRTQMLVGIGMAQLCYEAYLLSQKFKLSLDSLVCTFYIQGRKQFIGVECEFCNAATKIHIYTQEEVEKMTIGITGDDTQSCLDQAPVIMEPSKSSSVGQPDCSPAVIRV</sequence>
<dbReference type="SUPFAM" id="SSF101936">
    <property type="entry name" value="DNA-binding pseudobarrel domain"/>
    <property type="match status" value="1"/>
</dbReference>
<dbReference type="FunFam" id="2.30.30.1040:FF:000001">
    <property type="entry name" value="Auxin response factor"/>
    <property type="match status" value="1"/>
</dbReference>
<dbReference type="PROSITE" id="PS50863">
    <property type="entry name" value="B3"/>
    <property type="match status" value="1"/>
</dbReference>
<keyword evidence="8 9" id="KW-0927">Auxin signaling pathway</keyword>
<name>A0A835JPV3_9ROSI</name>
<keyword evidence="7 9" id="KW-0539">Nucleus</keyword>
<feature type="domain" description="TF-B3" evidence="10">
    <location>
        <begin position="153"/>
        <end position="255"/>
    </location>
</feature>
<dbReference type="OrthoDB" id="1865909at2759"/>
<dbReference type="CDD" id="cd10017">
    <property type="entry name" value="B3_DNA"/>
    <property type="match status" value="1"/>
</dbReference>
<evidence type="ECO:0000259" key="11">
    <source>
        <dbReference type="PROSITE" id="PS51745"/>
    </source>
</evidence>
<evidence type="ECO:0000256" key="5">
    <source>
        <dbReference type="ARBA" id="ARBA00023125"/>
    </source>
</evidence>
<proteinExistence type="inferred from homology"/>
<dbReference type="PANTHER" id="PTHR31384:SF102">
    <property type="entry name" value="AUXIN RESPONSE FACTOR 4"/>
    <property type="match status" value="1"/>
</dbReference>
<evidence type="ECO:0000256" key="7">
    <source>
        <dbReference type="ARBA" id="ARBA00023242"/>
    </source>
</evidence>
<comment type="caution">
    <text evidence="12">The sequence shown here is derived from an EMBL/GenBank/DDBJ whole genome shotgun (WGS) entry which is preliminary data.</text>
</comment>
<dbReference type="Pfam" id="PF02362">
    <property type="entry name" value="B3"/>
    <property type="match status" value="1"/>
</dbReference>
<evidence type="ECO:0000313" key="12">
    <source>
        <dbReference type="EMBL" id="KAF9675225.1"/>
    </source>
</evidence>
<protein>
    <recommendedName>
        <fullName evidence="9">Auxin response factor</fullName>
    </recommendedName>
</protein>
<dbReference type="SUPFAM" id="SSF54277">
    <property type="entry name" value="CAD &amp; PB1 domains"/>
    <property type="match status" value="1"/>
</dbReference>
<keyword evidence="5 9" id="KW-0238">DNA-binding</keyword>
<organism evidence="12 13">
    <name type="scientific">Salix dunnii</name>
    <dbReference type="NCBI Taxonomy" id="1413687"/>
    <lineage>
        <taxon>Eukaryota</taxon>
        <taxon>Viridiplantae</taxon>
        <taxon>Streptophyta</taxon>
        <taxon>Embryophyta</taxon>
        <taxon>Tracheophyta</taxon>
        <taxon>Spermatophyta</taxon>
        <taxon>Magnoliopsida</taxon>
        <taxon>eudicotyledons</taxon>
        <taxon>Gunneridae</taxon>
        <taxon>Pentapetalae</taxon>
        <taxon>rosids</taxon>
        <taxon>fabids</taxon>
        <taxon>Malpighiales</taxon>
        <taxon>Salicaceae</taxon>
        <taxon>Saliceae</taxon>
        <taxon>Salix</taxon>
    </lineage>
</organism>
<evidence type="ECO:0000256" key="2">
    <source>
        <dbReference type="ARBA" id="ARBA00007853"/>
    </source>
</evidence>
<keyword evidence="6 9" id="KW-0804">Transcription</keyword>
<reference evidence="12 13" key="1">
    <citation type="submission" date="2020-10" db="EMBL/GenBank/DDBJ databases">
        <title>Plant Genome Project.</title>
        <authorList>
            <person name="Zhang R.-G."/>
        </authorList>
    </citation>
    <scope>NUCLEOTIDE SEQUENCE [LARGE SCALE GENOMIC DNA]</scope>
    <source>
        <strain evidence="12">FAFU-HL-1</strain>
        <tissue evidence="12">Leaf</tissue>
    </source>
</reference>
<comment type="similarity">
    <text evidence="2 9">Belongs to the ARF family.</text>
</comment>
<dbReference type="InterPro" id="IPR003340">
    <property type="entry name" value="B3_DNA-bd"/>
</dbReference>
<dbReference type="EMBL" id="JADGMS010000009">
    <property type="protein sequence ID" value="KAF9675225.1"/>
    <property type="molecule type" value="Genomic_DNA"/>
</dbReference>
<evidence type="ECO:0000256" key="3">
    <source>
        <dbReference type="ARBA" id="ARBA00011726"/>
    </source>
</evidence>
<evidence type="ECO:0000313" key="13">
    <source>
        <dbReference type="Proteomes" id="UP000657918"/>
    </source>
</evidence>
<keyword evidence="4 9" id="KW-0805">Transcription regulation</keyword>
<dbReference type="PROSITE" id="PS51745">
    <property type="entry name" value="PB1"/>
    <property type="match status" value="1"/>
</dbReference>
<comment type="function">
    <text evidence="9">Auxin response factors (ARFs) are transcriptional factors that bind specifically to the DNA sequence 5'-TGTCTC-3' found in the auxin-responsive promoter elements (AuxREs).</text>
</comment>
<gene>
    <name evidence="12" type="ORF">SADUNF_Sadunf09G0010000</name>
</gene>
<feature type="domain" description="PB1" evidence="11">
    <location>
        <begin position="650"/>
        <end position="732"/>
    </location>
</feature>
<keyword evidence="13" id="KW-1185">Reference proteome</keyword>
<dbReference type="Proteomes" id="UP000657918">
    <property type="component" value="Unassembled WGS sequence"/>
</dbReference>
<dbReference type="Gene3D" id="2.40.330.10">
    <property type="entry name" value="DNA-binding pseudobarrel domain"/>
    <property type="match status" value="1"/>
</dbReference>
<dbReference type="InterPro" id="IPR010525">
    <property type="entry name" value="ARF_dom"/>
</dbReference>
<evidence type="ECO:0000256" key="9">
    <source>
        <dbReference type="RuleBase" id="RU004561"/>
    </source>
</evidence>
<dbReference type="InterPro" id="IPR015300">
    <property type="entry name" value="DNA-bd_pseudobarrel_sf"/>
</dbReference>
<dbReference type="Gene3D" id="3.10.20.90">
    <property type="entry name" value="Phosphatidylinositol 3-kinase Catalytic Subunit, Chain A, domain 1"/>
    <property type="match status" value="1"/>
</dbReference>
<evidence type="ECO:0000259" key="10">
    <source>
        <dbReference type="PROSITE" id="PS50863"/>
    </source>
</evidence>